<name>L1MMM7_9CORY</name>
<feature type="transmembrane region" description="Helical" evidence="1">
    <location>
        <begin position="224"/>
        <end position="241"/>
    </location>
</feature>
<keyword evidence="1" id="KW-1133">Transmembrane helix</keyword>
<dbReference type="Proteomes" id="UP000010445">
    <property type="component" value="Unassembled WGS sequence"/>
</dbReference>
<proteinExistence type="predicted"/>
<keyword evidence="1" id="KW-0812">Transmembrane</keyword>
<keyword evidence="1" id="KW-0472">Membrane</keyword>
<comment type="caution">
    <text evidence="3">The sequence shown here is derived from an EMBL/GenBank/DDBJ whole genome shotgun (WGS) entry which is preliminary data.</text>
</comment>
<feature type="transmembrane region" description="Helical" evidence="1">
    <location>
        <begin position="169"/>
        <end position="188"/>
    </location>
</feature>
<dbReference type="OrthoDB" id="4948798at2"/>
<dbReference type="InterPro" id="IPR052710">
    <property type="entry name" value="CAAX_protease"/>
</dbReference>
<feature type="transmembrane region" description="Helical" evidence="1">
    <location>
        <begin position="16"/>
        <end position="40"/>
    </location>
</feature>
<sequence length="246" mass="26860">MSYVVPSRRAVTGLELLALIALPIAGAMFLAVITNIATVFITHNLDDERFNAAIPASMAGFALTLLATLKLQKWTLSDLGFHPLRHTRKYLFWQVPAIIAANFALLGLILMTPLASTGGREDIANTLNLGPIGFSLSIFAISIVAPIMEEIYYRRFIMGYLDQKLLPRMQAHTAIICSTLISSVLFALMHGVPMAIITAFFLGTCAAALIRWHQSLWASVALHIANNTVVSLVLLFIYFTGTNVLG</sequence>
<evidence type="ECO:0000259" key="2">
    <source>
        <dbReference type="Pfam" id="PF02517"/>
    </source>
</evidence>
<feature type="transmembrane region" description="Helical" evidence="1">
    <location>
        <begin position="90"/>
        <end position="111"/>
    </location>
</feature>
<feature type="transmembrane region" description="Helical" evidence="1">
    <location>
        <begin position="52"/>
        <end position="69"/>
    </location>
</feature>
<organism evidence="3 4">
    <name type="scientific">Corynebacterium durum F0235</name>
    <dbReference type="NCBI Taxonomy" id="1035195"/>
    <lineage>
        <taxon>Bacteria</taxon>
        <taxon>Bacillati</taxon>
        <taxon>Actinomycetota</taxon>
        <taxon>Actinomycetes</taxon>
        <taxon>Mycobacteriales</taxon>
        <taxon>Corynebacteriaceae</taxon>
        <taxon>Corynebacterium</taxon>
    </lineage>
</organism>
<dbReference type="GO" id="GO:0006508">
    <property type="term" value="P:proteolysis"/>
    <property type="evidence" value="ECO:0007669"/>
    <property type="project" value="UniProtKB-KW"/>
</dbReference>
<keyword evidence="4" id="KW-1185">Reference proteome</keyword>
<dbReference type="PANTHER" id="PTHR36435:SF1">
    <property type="entry name" value="CAAX AMINO TERMINAL PROTEASE FAMILY PROTEIN"/>
    <property type="match status" value="1"/>
</dbReference>
<protein>
    <submittedName>
        <fullName evidence="3">CAAX amino terminal protease family protein</fullName>
    </submittedName>
</protein>
<feature type="domain" description="CAAX prenyl protease 2/Lysostaphin resistance protein A-like" evidence="2">
    <location>
        <begin position="134"/>
        <end position="229"/>
    </location>
</feature>
<gene>
    <name evidence="3" type="ORF">HMPREF9997_00259</name>
</gene>
<evidence type="ECO:0000313" key="4">
    <source>
        <dbReference type="Proteomes" id="UP000010445"/>
    </source>
</evidence>
<dbReference type="PANTHER" id="PTHR36435">
    <property type="entry name" value="SLR1288 PROTEIN"/>
    <property type="match status" value="1"/>
</dbReference>
<dbReference type="GO" id="GO:0004175">
    <property type="term" value="F:endopeptidase activity"/>
    <property type="evidence" value="ECO:0007669"/>
    <property type="project" value="UniProtKB-ARBA"/>
</dbReference>
<dbReference type="GO" id="GO:0080120">
    <property type="term" value="P:CAAX-box protein maturation"/>
    <property type="evidence" value="ECO:0007669"/>
    <property type="project" value="UniProtKB-ARBA"/>
</dbReference>
<dbReference type="PATRIC" id="fig|1035195.3.peg.240"/>
<feature type="transmembrane region" description="Helical" evidence="1">
    <location>
        <begin position="131"/>
        <end position="148"/>
    </location>
</feature>
<dbReference type="InterPro" id="IPR003675">
    <property type="entry name" value="Rce1/LyrA-like_dom"/>
</dbReference>
<dbReference type="STRING" id="1035195.HMPREF9997_00259"/>
<dbReference type="AlphaFoldDB" id="L1MMM7"/>
<reference evidence="3 4" key="1">
    <citation type="submission" date="2012-05" db="EMBL/GenBank/DDBJ databases">
        <authorList>
            <person name="Weinstock G."/>
            <person name="Sodergren E."/>
            <person name="Lobos E.A."/>
            <person name="Fulton L."/>
            <person name="Fulton R."/>
            <person name="Courtney L."/>
            <person name="Fronick C."/>
            <person name="O'Laughlin M."/>
            <person name="Godfrey J."/>
            <person name="Wilson R.M."/>
            <person name="Miner T."/>
            <person name="Farmer C."/>
            <person name="Delehaunty K."/>
            <person name="Cordes M."/>
            <person name="Minx P."/>
            <person name="Tomlinson C."/>
            <person name="Chen J."/>
            <person name="Wollam A."/>
            <person name="Pepin K.H."/>
            <person name="Bhonagiri V."/>
            <person name="Zhang X."/>
            <person name="Suruliraj S."/>
            <person name="Warren W."/>
            <person name="Mitreva M."/>
            <person name="Mardis E.R."/>
            <person name="Wilson R.K."/>
        </authorList>
    </citation>
    <scope>NUCLEOTIDE SEQUENCE [LARGE SCALE GENOMIC DNA]</scope>
    <source>
        <strain evidence="3 4">F0235</strain>
    </source>
</reference>
<keyword evidence="3" id="KW-0645">Protease</keyword>
<dbReference type="Pfam" id="PF02517">
    <property type="entry name" value="Rce1-like"/>
    <property type="match status" value="1"/>
</dbReference>
<evidence type="ECO:0000256" key="1">
    <source>
        <dbReference type="SAM" id="Phobius"/>
    </source>
</evidence>
<dbReference type="EMBL" id="AMEM01000006">
    <property type="protein sequence ID" value="EKX92214.1"/>
    <property type="molecule type" value="Genomic_DNA"/>
</dbReference>
<evidence type="ECO:0000313" key="3">
    <source>
        <dbReference type="EMBL" id="EKX92214.1"/>
    </source>
</evidence>
<accession>L1MMM7</accession>
<dbReference type="HOGENOM" id="CLU_1136552_0_0_11"/>
<keyword evidence="3" id="KW-0378">Hydrolase</keyword>
<dbReference type="RefSeq" id="WP_006061955.1">
    <property type="nucleotide sequence ID" value="NZ_KB290821.1"/>
</dbReference>